<dbReference type="EMBL" id="VSWD01000006">
    <property type="protein sequence ID" value="KAK3100123.1"/>
    <property type="molecule type" value="Genomic_DNA"/>
</dbReference>
<dbReference type="AlphaFoldDB" id="A0AA88YIM1"/>
<comment type="caution">
    <text evidence="2">The sequence shown here is derived from an EMBL/GenBank/DDBJ whole genome shotgun (WGS) entry which is preliminary data.</text>
</comment>
<dbReference type="Proteomes" id="UP001186944">
    <property type="component" value="Unassembled WGS sequence"/>
</dbReference>
<reference evidence="2" key="1">
    <citation type="submission" date="2019-08" db="EMBL/GenBank/DDBJ databases">
        <title>The improved chromosome-level genome for the pearl oyster Pinctada fucata martensii using PacBio sequencing and Hi-C.</title>
        <authorList>
            <person name="Zheng Z."/>
        </authorList>
    </citation>
    <scope>NUCLEOTIDE SEQUENCE</scope>
    <source>
        <strain evidence="2">ZZ-2019</strain>
        <tissue evidence="2">Adductor muscle</tissue>
    </source>
</reference>
<dbReference type="Pfam" id="PF20231">
    <property type="entry name" value="DUF6589"/>
    <property type="match status" value="1"/>
</dbReference>
<accession>A0AA88YIM1</accession>
<gene>
    <name evidence="2" type="ORF">FSP39_015088</name>
</gene>
<name>A0AA88YIM1_PINIB</name>
<feature type="domain" description="DUF6589" evidence="1">
    <location>
        <begin position="6"/>
        <end position="159"/>
    </location>
</feature>
<organism evidence="2 3">
    <name type="scientific">Pinctada imbricata</name>
    <name type="common">Atlantic pearl-oyster</name>
    <name type="synonym">Pinctada martensii</name>
    <dbReference type="NCBI Taxonomy" id="66713"/>
    <lineage>
        <taxon>Eukaryota</taxon>
        <taxon>Metazoa</taxon>
        <taxon>Spiralia</taxon>
        <taxon>Lophotrochozoa</taxon>
        <taxon>Mollusca</taxon>
        <taxon>Bivalvia</taxon>
        <taxon>Autobranchia</taxon>
        <taxon>Pteriomorphia</taxon>
        <taxon>Pterioida</taxon>
        <taxon>Pterioidea</taxon>
        <taxon>Pteriidae</taxon>
        <taxon>Pinctada</taxon>
    </lineage>
</organism>
<sequence>MFSSPSTPSDDYLFNYTSQLLEWGMLFLSLDDAAKEGDITRTIPHLKKCIPFFFSHSKLSKYLVECINFILQYEHASPLNKMRILEGSFVNRRGGSGMNVEADLVQEHAVRHQKELIRGLGANKTESAIKRATGASNLLSLVVGNFDRSLSVPQKSPNHTTSVNKEDVQIIRSAIESVKPLHHTPGRPCHSFHFLSPKFEVEQTSLLQVITKVKERIERGLGLVVDDDDNGDDVNLDNQ</sequence>
<evidence type="ECO:0000313" key="2">
    <source>
        <dbReference type="EMBL" id="KAK3100123.1"/>
    </source>
</evidence>
<keyword evidence="3" id="KW-1185">Reference proteome</keyword>
<proteinExistence type="predicted"/>
<evidence type="ECO:0000313" key="3">
    <source>
        <dbReference type="Proteomes" id="UP001186944"/>
    </source>
</evidence>
<protein>
    <recommendedName>
        <fullName evidence="1">DUF6589 domain-containing protein</fullName>
    </recommendedName>
</protein>
<evidence type="ECO:0000259" key="1">
    <source>
        <dbReference type="Pfam" id="PF20231"/>
    </source>
</evidence>
<dbReference type="InterPro" id="IPR046496">
    <property type="entry name" value="DUF6589"/>
</dbReference>